<dbReference type="RefSeq" id="WP_055729991.1">
    <property type="nucleotide sequence ID" value="NZ_FUYX01000003.1"/>
</dbReference>
<organism evidence="2 4">
    <name type="scientific">Bosea thiooxidans</name>
    <dbReference type="NCBI Taxonomy" id="53254"/>
    <lineage>
        <taxon>Bacteria</taxon>
        <taxon>Pseudomonadati</taxon>
        <taxon>Pseudomonadota</taxon>
        <taxon>Alphaproteobacteria</taxon>
        <taxon>Hyphomicrobiales</taxon>
        <taxon>Boseaceae</taxon>
        <taxon>Bosea</taxon>
    </lineage>
</organism>
<dbReference type="CDD" id="cd00371">
    <property type="entry name" value="HMA"/>
    <property type="match status" value="1"/>
</dbReference>
<dbReference type="Proteomes" id="UP000051562">
    <property type="component" value="Unassembled WGS sequence"/>
</dbReference>
<dbReference type="Pfam" id="PF00403">
    <property type="entry name" value="HMA"/>
    <property type="match status" value="1"/>
</dbReference>
<evidence type="ECO:0000313" key="4">
    <source>
        <dbReference type="Proteomes" id="UP000051562"/>
    </source>
</evidence>
<dbReference type="EMBL" id="LMAR01000062">
    <property type="protein sequence ID" value="KQK28701.1"/>
    <property type="molecule type" value="Genomic_DNA"/>
</dbReference>
<accession>A0A0Q3I1S6</accession>
<dbReference type="SUPFAM" id="SSF55008">
    <property type="entry name" value="HMA, heavy metal-associated domain"/>
    <property type="match status" value="1"/>
</dbReference>
<dbReference type="GO" id="GO:0046872">
    <property type="term" value="F:metal ion binding"/>
    <property type="evidence" value="ECO:0007669"/>
    <property type="project" value="InterPro"/>
</dbReference>
<evidence type="ECO:0000313" key="2">
    <source>
        <dbReference type="EMBL" id="KQK28701.1"/>
    </source>
</evidence>
<dbReference type="PROSITE" id="PS50846">
    <property type="entry name" value="HMA_2"/>
    <property type="match status" value="1"/>
</dbReference>
<evidence type="ECO:0000259" key="1">
    <source>
        <dbReference type="PROSITE" id="PS50846"/>
    </source>
</evidence>
<protein>
    <submittedName>
        <fullName evidence="3">Copper chaperone</fullName>
    </submittedName>
</protein>
<dbReference type="Proteomes" id="UP000190130">
    <property type="component" value="Unassembled WGS sequence"/>
</dbReference>
<dbReference type="AlphaFoldDB" id="A0A0Q3I1S6"/>
<evidence type="ECO:0000313" key="3">
    <source>
        <dbReference type="EMBL" id="SKB55586.1"/>
    </source>
</evidence>
<dbReference type="Gene3D" id="3.30.70.100">
    <property type="match status" value="1"/>
</dbReference>
<gene>
    <name evidence="2" type="ORF">ARD30_20930</name>
    <name evidence="3" type="ORF">SAMN05660750_01199</name>
</gene>
<keyword evidence="4" id="KW-1185">Reference proteome</keyword>
<evidence type="ECO:0000313" key="5">
    <source>
        <dbReference type="Proteomes" id="UP000190130"/>
    </source>
</evidence>
<name>A0A0Q3I1S6_9HYPH</name>
<proteinExistence type="predicted"/>
<dbReference type="InterPro" id="IPR006121">
    <property type="entry name" value="HMA_dom"/>
</dbReference>
<feature type="domain" description="HMA" evidence="1">
    <location>
        <begin position="20"/>
        <end position="83"/>
    </location>
</feature>
<reference evidence="2 4" key="1">
    <citation type="submission" date="2015-10" db="EMBL/GenBank/DDBJ databases">
        <title>Draft genome of Bosea thiooxidans.</title>
        <authorList>
            <person name="Wang X."/>
        </authorList>
    </citation>
    <scope>NUCLEOTIDE SEQUENCE [LARGE SCALE GENOMIC DNA]</scope>
    <source>
        <strain evidence="2 4">CGMCC 9174</strain>
    </source>
</reference>
<sequence length="88" mass="8839">MCSCQQHSDTAAKATTAPEGAISFRVEDMTCGHCAGTIKKAIEDQLPGTAVTADPASKLVNVVGAADFSAVRSIVAGAGYTPGADRIG</sequence>
<dbReference type="STRING" id="53254.SAMN05660750_01199"/>
<dbReference type="OrthoDB" id="9801832at2"/>
<dbReference type="EMBL" id="FUYX01000003">
    <property type="protein sequence ID" value="SKB55586.1"/>
    <property type="molecule type" value="Genomic_DNA"/>
</dbReference>
<dbReference type="InterPro" id="IPR036163">
    <property type="entry name" value="HMA_dom_sf"/>
</dbReference>
<reference evidence="3 5" key="2">
    <citation type="submission" date="2017-02" db="EMBL/GenBank/DDBJ databases">
        <authorList>
            <person name="Peterson S.W."/>
        </authorList>
    </citation>
    <scope>NUCLEOTIDE SEQUENCE [LARGE SCALE GENOMIC DNA]</scope>
    <source>
        <strain evidence="3 5">DSM 9653</strain>
    </source>
</reference>